<dbReference type="PATRIC" id="fig|86416.3.peg.608"/>
<evidence type="ECO:0000259" key="4">
    <source>
        <dbReference type="PROSITE" id="PS50893"/>
    </source>
</evidence>
<dbReference type="GO" id="GO:0005886">
    <property type="term" value="C:plasma membrane"/>
    <property type="evidence" value="ECO:0007669"/>
    <property type="project" value="TreeGrafter"/>
</dbReference>
<keyword evidence="2" id="KW-0547">Nucleotide-binding</keyword>
<dbReference type="InterPro" id="IPR003593">
    <property type="entry name" value="AAA+_ATPase"/>
</dbReference>
<dbReference type="GO" id="GO:0098796">
    <property type="term" value="C:membrane protein complex"/>
    <property type="evidence" value="ECO:0007669"/>
    <property type="project" value="UniProtKB-ARBA"/>
</dbReference>
<dbReference type="PROSITE" id="PS50893">
    <property type="entry name" value="ABC_TRANSPORTER_2"/>
    <property type="match status" value="1"/>
</dbReference>
<organism evidence="5 6">
    <name type="scientific">Clostridium pasteurianum BC1</name>
    <dbReference type="NCBI Taxonomy" id="86416"/>
    <lineage>
        <taxon>Bacteria</taxon>
        <taxon>Bacillati</taxon>
        <taxon>Bacillota</taxon>
        <taxon>Clostridia</taxon>
        <taxon>Eubacteriales</taxon>
        <taxon>Clostridiaceae</taxon>
        <taxon>Clostridium</taxon>
    </lineage>
</organism>
<dbReference type="InterPro" id="IPR017871">
    <property type="entry name" value="ABC_transporter-like_CS"/>
</dbReference>
<dbReference type="InterPro" id="IPR003439">
    <property type="entry name" value="ABC_transporter-like_ATP-bd"/>
</dbReference>
<dbReference type="GO" id="GO:0016887">
    <property type="term" value="F:ATP hydrolysis activity"/>
    <property type="evidence" value="ECO:0007669"/>
    <property type="project" value="InterPro"/>
</dbReference>
<dbReference type="PANTHER" id="PTHR24220:SF86">
    <property type="entry name" value="ABC TRANSPORTER ABCH.1"/>
    <property type="match status" value="1"/>
</dbReference>
<dbReference type="GO" id="GO:0022857">
    <property type="term" value="F:transmembrane transporter activity"/>
    <property type="evidence" value="ECO:0007669"/>
    <property type="project" value="TreeGrafter"/>
</dbReference>
<dbReference type="eggNOG" id="COG1136">
    <property type="taxonomic scope" value="Bacteria"/>
</dbReference>
<dbReference type="HOGENOM" id="CLU_000604_1_22_9"/>
<evidence type="ECO:0000256" key="1">
    <source>
        <dbReference type="ARBA" id="ARBA00022448"/>
    </source>
</evidence>
<dbReference type="PROSITE" id="PS00211">
    <property type="entry name" value="ABC_TRANSPORTER_1"/>
    <property type="match status" value="1"/>
</dbReference>
<dbReference type="KEGG" id="cpas:Clopa_0626"/>
<dbReference type="CDD" id="cd03255">
    <property type="entry name" value="ABC_MJ0796_LolCDE_FtsE"/>
    <property type="match status" value="1"/>
</dbReference>
<sequence length="228" mass="25429">MSIIQANNVTKDFYLNKIKVNILKGISISIEEGEFAVIIGESGSGKSTFLNILAGLMPPTMGDVNICNENISKFNENQLALFRRKHLGFVFQAYNLLPQFTALENVAFPLVFLGISKKERKERAAEMLKKVGLEERMNHKPSELSGGQQQRVSIARALVNNSAVVLADEPTGNLDSKTGVEIIEMLKELNEKENKTFVVVTHSQQVCKYADKIIRVKDGLIVDENNYN</sequence>
<dbReference type="RefSeq" id="WP_015613998.1">
    <property type="nucleotide sequence ID" value="NC_021182.1"/>
</dbReference>
<dbReference type="SMART" id="SM00382">
    <property type="entry name" value="AAA"/>
    <property type="match status" value="1"/>
</dbReference>
<dbReference type="InterPro" id="IPR027417">
    <property type="entry name" value="P-loop_NTPase"/>
</dbReference>
<evidence type="ECO:0000313" key="6">
    <source>
        <dbReference type="Proteomes" id="UP000013523"/>
    </source>
</evidence>
<evidence type="ECO:0000256" key="2">
    <source>
        <dbReference type="ARBA" id="ARBA00022741"/>
    </source>
</evidence>
<gene>
    <name evidence="5" type="ORF">Clopa_0626</name>
</gene>
<protein>
    <submittedName>
        <fullName evidence="5">ABC-type antimicrobial peptide transport system, ATPase component</fullName>
    </submittedName>
</protein>
<feature type="domain" description="ABC transporter" evidence="4">
    <location>
        <begin position="4"/>
        <end position="228"/>
    </location>
</feature>
<dbReference type="FunFam" id="3.40.50.300:FF:000032">
    <property type="entry name" value="Export ABC transporter ATP-binding protein"/>
    <property type="match status" value="1"/>
</dbReference>
<evidence type="ECO:0000313" key="5">
    <source>
        <dbReference type="EMBL" id="AGK95672.1"/>
    </source>
</evidence>
<dbReference type="AlphaFoldDB" id="R4JXY4"/>
<evidence type="ECO:0000256" key="3">
    <source>
        <dbReference type="ARBA" id="ARBA00022840"/>
    </source>
</evidence>
<dbReference type="PANTHER" id="PTHR24220">
    <property type="entry name" value="IMPORT ATP-BINDING PROTEIN"/>
    <property type="match status" value="1"/>
</dbReference>
<proteinExistence type="predicted"/>
<keyword evidence="1" id="KW-0813">Transport</keyword>
<dbReference type="SUPFAM" id="SSF52540">
    <property type="entry name" value="P-loop containing nucleoside triphosphate hydrolases"/>
    <property type="match status" value="1"/>
</dbReference>
<dbReference type="STRING" id="86416.Clopa_0626"/>
<dbReference type="Gene3D" id="3.40.50.300">
    <property type="entry name" value="P-loop containing nucleotide triphosphate hydrolases"/>
    <property type="match status" value="1"/>
</dbReference>
<keyword evidence="6" id="KW-1185">Reference proteome</keyword>
<name>R4JXY4_CLOPA</name>
<keyword evidence="3" id="KW-0067">ATP-binding</keyword>
<dbReference type="InterPro" id="IPR017911">
    <property type="entry name" value="MacB-like_ATP-bd"/>
</dbReference>
<dbReference type="InterPro" id="IPR015854">
    <property type="entry name" value="ABC_transpr_LolD-like"/>
</dbReference>
<dbReference type="EMBL" id="CP003261">
    <property type="protein sequence ID" value="AGK95672.1"/>
    <property type="molecule type" value="Genomic_DNA"/>
</dbReference>
<dbReference type="Proteomes" id="UP000013523">
    <property type="component" value="Chromosome"/>
</dbReference>
<dbReference type="Pfam" id="PF00005">
    <property type="entry name" value="ABC_tran"/>
    <property type="match status" value="1"/>
</dbReference>
<reference evidence="5 6" key="1">
    <citation type="submission" date="2012-01" db="EMBL/GenBank/DDBJ databases">
        <title>Complete sequence of chromosome of Clostridium pasteurianum BC1.</title>
        <authorList>
            <consortium name="US DOE Joint Genome Institute"/>
            <person name="Lucas S."/>
            <person name="Han J."/>
            <person name="Lapidus A."/>
            <person name="Cheng J.-F."/>
            <person name="Goodwin L."/>
            <person name="Pitluck S."/>
            <person name="Peters L."/>
            <person name="Mikhailova N."/>
            <person name="Teshima H."/>
            <person name="Detter J.C."/>
            <person name="Han C."/>
            <person name="Tapia R."/>
            <person name="Land M."/>
            <person name="Hauser L."/>
            <person name="Kyrpides N."/>
            <person name="Ivanova N."/>
            <person name="Pagani I."/>
            <person name="Dunn J."/>
            <person name="Taghavi S."/>
            <person name="Francis A."/>
            <person name="van der Lelie D."/>
            <person name="Woyke T."/>
        </authorList>
    </citation>
    <scope>NUCLEOTIDE SEQUENCE [LARGE SCALE GENOMIC DNA]</scope>
    <source>
        <strain evidence="5 6">BC1</strain>
    </source>
</reference>
<dbReference type="GO" id="GO:0005524">
    <property type="term" value="F:ATP binding"/>
    <property type="evidence" value="ECO:0007669"/>
    <property type="project" value="UniProtKB-KW"/>
</dbReference>
<accession>R4JXY4</accession>
<dbReference type="OrthoDB" id="9802264at2"/>